<evidence type="ECO:0000256" key="11">
    <source>
        <dbReference type="ARBA" id="ARBA00023049"/>
    </source>
</evidence>
<evidence type="ECO:0000256" key="7">
    <source>
        <dbReference type="ARBA" id="ARBA00022801"/>
    </source>
</evidence>
<feature type="transmembrane region" description="Helical" evidence="15">
    <location>
        <begin position="474"/>
        <end position="491"/>
    </location>
</feature>
<dbReference type="AlphaFoldDB" id="A0A8R1TIU4"/>
<evidence type="ECO:0000256" key="2">
    <source>
        <dbReference type="ARBA" id="ARBA00004477"/>
    </source>
</evidence>
<evidence type="ECO:0000256" key="14">
    <source>
        <dbReference type="ARBA" id="ARBA00078796"/>
    </source>
</evidence>
<keyword evidence="11" id="KW-0482">Metalloprotease</keyword>
<evidence type="ECO:0000256" key="1">
    <source>
        <dbReference type="ARBA" id="ARBA00001947"/>
    </source>
</evidence>
<keyword evidence="8" id="KW-0256">Endoplasmic reticulum</keyword>
<keyword evidence="12 15" id="KW-0472">Membrane</keyword>
<evidence type="ECO:0000256" key="12">
    <source>
        <dbReference type="ARBA" id="ARBA00023136"/>
    </source>
</evidence>
<feature type="transmembrane region" description="Helical" evidence="15">
    <location>
        <begin position="380"/>
        <end position="397"/>
    </location>
</feature>
<dbReference type="Pfam" id="PF04389">
    <property type="entry name" value="Peptidase_M28"/>
    <property type="match status" value="1"/>
</dbReference>
<dbReference type="CDD" id="cd03875">
    <property type="entry name" value="M28_Fxna_like"/>
    <property type="match status" value="1"/>
</dbReference>
<dbReference type="InterPro" id="IPR007484">
    <property type="entry name" value="Peptidase_M28"/>
</dbReference>
<keyword evidence="7" id="KW-0378">Hydrolase</keyword>
<evidence type="ECO:0000256" key="13">
    <source>
        <dbReference type="ARBA" id="ARBA00023180"/>
    </source>
</evidence>
<evidence type="ECO:0000256" key="4">
    <source>
        <dbReference type="ARBA" id="ARBA00022670"/>
    </source>
</evidence>
<evidence type="ECO:0000313" key="19">
    <source>
        <dbReference type="Proteomes" id="UP000024404"/>
    </source>
</evidence>
<comment type="cofactor">
    <cofactor evidence="1">
        <name>Zn(2+)</name>
        <dbReference type="ChEBI" id="CHEBI:29105"/>
    </cofactor>
</comment>
<evidence type="ECO:0000259" key="17">
    <source>
        <dbReference type="Pfam" id="PF22248"/>
    </source>
</evidence>
<dbReference type="GO" id="GO:0006508">
    <property type="term" value="P:proteolysis"/>
    <property type="evidence" value="ECO:0007669"/>
    <property type="project" value="UniProtKB-KW"/>
</dbReference>
<dbReference type="InterPro" id="IPR045175">
    <property type="entry name" value="M28_fam"/>
</dbReference>
<evidence type="ECO:0000256" key="15">
    <source>
        <dbReference type="SAM" id="Phobius"/>
    </source>
</evidence>
<sequence length="913" mass="103924">MELRLQKGMELRQRNVSRDVNDARNTTERNMIKDFKVDLIDKKSQYLGFRHWLLILIVISVIYGFVVYQDNRMPKVKPAGQFDEFSEERARLLLNSLTSLGPRPSGSENCEVHAFKLINDRLKNAKAEVDAREVNRLEIDVQRPSGCFDLGFLSKFTLCYHKITNIIARIGPKTPSKHSILLNCHFDTFPCASGATDDAVSCAVMMEIMDILSHSKESLQNDIVFLFNGAEEDFLQASHGFITQHPWRHSIRAFVNLEGSGAGGREILFQAGPGNSWLLQTYLENAPHPHCSVLAQEIFQAGIIPSDTDFRVFRDYGRIPGLDIAYFRNGWVYHTEFDIPKYITSGCIQRAGENVLAVIKALVKSPYLDRPGDFRQANRWVFYDVAGIFTVFYSVTVGQVLNYATALIVLIIIAFRIGKKFYNLMDLFKAIFDHIIANDVSKTPFSVIGALVVLVIIKLDMIMCWYSLPELAFPLYIFPLLIAGCATHSVLAQLHKKPNQEMVHFDSVLLLLSILLALATFAGIAAASFLLFNSFFLLFRDPLLWLLGKMRFITRITPQWLLFAQLLCTVPVMIFDAYSAMLLFDFVVPLTGRMGAAVNPELLMMLMSLSAALCFIFFTNNLIYVSRRMDYPVKCGLVLYSLFFIILFCTSLGWPYKYTEESPRVRRIVALDTKRSIYSFKSNISVQEHALFIQTLDYRGITDLPEHTFLTGNSEPNCSNIKDEYCRLPYYTAVHQLFPPRQSRWIPLPGQPLIASPIKVSNVEKQLLSKSELRLNFTISGGADKMSLHVTPLDDLEIDSWSFKNFHPDTFSKRNTYFVFLTFGAEIPQERNFWIVLKKRGTAFSSLNISEIPVLEMSVATHYTHGPHQYSDTLIQIQSLIESRRKTPHLAVGWWKWAMTATAGVSEIVVHTF</sequence>
<keyword evidence="13" id="KW-0325">Glycoprotein</keyword>
<dbReference type="GO" id="GO:0005789">
    <property type="term" value="C:endoplasmic reticulum membrane"/>
    <property type="evidence" value="ECO:0007669"/>
    <property type="project" value="UniProtKB-SubCell"/>
</dbReference>
<dbReference type="Gene3D" id="3.40.630.10">
    <property type="entry name" value="Zn peptidases"/>
    <property type="match status" value="1"/>
</dbReference>
<keyword evidence="19" id="KW-1185">Reference proteome</keyword>
<evidence type="ECO:0000313" key="18">
    <source>
        <dbReference type="EnsemblMetazoa" id="OVOC10368.1"/>
    </source>
</evidence>
<evidence type="ECO:0000256" key="10">
    <source>
        <dbReference type="ARBA" id="ARBA00022989"/>
    </source>
</evidence>
<evidence type="ECO:0000256" key="5">
    <source>
        <dbReference type="ARBA" id="ARBA00022692"/>
    </source>
</evidence>
<dbReference type="EMBL" id="CMVM020000336">
    <property type="status" value="NOT_ANNOTATED_CDS"/>
    <property type="molecule type" value="Genomic_DNA"/>
</dbReference>
<comment type="subcellular location">
    <subcellularLocation>
        <location evidence="2">Endoplasmic reticulum membrane</location>
        <topology evidence="2">Multi-pass membrane protein</topology>
    </subcellularLocation>
</comment>
<dbReference type="Pfam" id="PF22248">
    <property type="entry name" value="ERMP1_C"/>
    <property type="match status" value="1"/>
</dbReference>
<keyword evidence="4" id="KW-0645">Protease</keyword>
<feature type="transmembrane region" description="Helical" evidence="15">
    <location>
        <begin position="443"/>
        <end position="468"/>
    </location>
</feature>
<evidence type="ECO:0000256" key="3">
    <source>
        <dbReference type="ARBA" id="ARBA00010918"/>
    </source>
</evidence>
<feature type="transmembrane region" description="Helical" evidence="15">
    <location>
        <begin position="503"/>
        <end position="524"/>
    </location>
</feature>
<dbReference type="FunFam" id="3.40.630.10:FF:000008">
    <property type="entry name" value="Endoplasmic reticulum metallopeptidase 1"/>
    <property type="match status" value="1"/>
</dbReference>
<keyword evidence="5 15" id="KW-0812">Transmembrane</keyword>
<evidence type="ECO:0000259" key="16">
    <source>
        <dbReference type="Pfam" id="PF04389"/>
    </source>
</evidence>
<evidence type="ECO:0000256" key="8">
    <source>
        <dbReference type="ARBA" id="ARBA00022824"/>
    </source>
</evidence>
<protein>
    <recommendedName>
        <fullName evidence="14">FXNA-like protease</fullName>
    </recommendedName>
</protein>
<keyword evidence="9" id="KW-0862">Zinc</keyword>
<keyword evidence="10 15" id="KW-1133">Transmembrane helix</keyword>
<organism evidence="18 19">
    <name type="scientific">Onchocerca volvulus</name>
    <dbReference type="NCBI Taxonomy" id="6282"/>
    <lineage>
        <taxon>Eukaryota</taxon>
        <taxon>Metazoa</taxon>
        <taxon>Ecdysozoa</taxon>
        <taxon>Nematoda</taxon>
        <taxon>Chromadorea</taxon>
        <taxon>Rhabditida</taxon>
        <taxon>Spirurina</taxon>
        <taxon>Spiruromorpha</taxon>
        <taxon>Filarioidea</taxon>
        <taxon>Onchocercidae</taxon>
        <taxon>Onchocerca</taxon>
    </lineage>
</organism>
<reference evidence="18" key="2">
    <citation type="submission" date="2022-06" db="UniProtKB">
        <authorList>
            <consortium name="EnsemblMetazoa"/>
        </authorList>
    </citation>
    <scope>IDENTIFICATION</scope>
</reference>
<dbReference type="PANTHER" id="PTHR12147:SF22">
    <property type="entry name" value="ENDOPLASMIC RETICULUM METALLOPEPTIDASE 1"/>
    <property type="match status" value="1"/>
</dbReference>
<accession>A0A8R1TIU4</accession>
<reference evidence="19" key="1">
    <citation type="submission" date="2013-10" db="EMBL/GenBank/DDBJ databases">
        <title>Genome sequencing of Onchocerca volvulus.</title>
        <authorList>
            <person name="Cotton J."/>
            <person name="Tsai J."/>
            <person name="Stanley E."/>
            <person name="Tracey A."/>
            <person name="Holroyd N."/>
            <person name="Lustigman S."/>
            <person name="Berriman M."/>
        </authorList>
    </citation>
    <scope>NUCLEOTIDE SEQUENCE</scope>
</reference>
<dbReference type="GO" id="GO:0046872">
    <property type="term" value="F:metal ion binding"/>
    <property type="evidence" value="ECO:0007669"/>
    <property type="project" value="UniProtKB-KW"/>
</dbReference>
<feature type="transmembrane region" description="Helical" evidence="15">
    <location>
        <begin position="637"/>
        <end position="656"/>
    </location>
</feature>
<evidence type="ECO:0000256" key="9">
    <source>
        <dbReference type="ARBA" id="ARBA00022833"/>
    </source>
</evidence>
<evidence type="ECO:0000256" key="6">
    <source>
        <dbReference type="ARBA" id="ARBA00022723"/>
    </source>
</evidence>
<dbReference type="InterPro" id="IPR053973">
    <property type="entry name" value="ERMP1-like_C"/>
</dbReference>
<keyword evidence="6" id="KW-0479">Metal-binding</keyword>
<dbReference type="OMA" id="VLFENYW"/>
<dbReference type="GO" id="GO:0008235">
    <property type="term" value="F:metalloexopeptidase activity"/>
    <property type="evidence" value="ECO:0007669"/>
    <property type="project" value="InterPro"/>
</dbReference>
<feature type="domain" description="Peptidase M28" evidence="16">
    <location>
        <begin position="165"/>
        <end position="358"/>
    </location>
</feature>
<feature type="transmembrane region" description="Helical" evidence="15">
    <location>
        <begin position="49"/>
        <end position="68"/>
    </location>
</feature>
<name>A0A8R1TIU4_ONCVO</name>
<feature type="transmembrane region" description="Helical" evidence="15">
    <location>
        <begin position="604"/>
        <end position="625"/>
    </location>
</feature>
<dbReference type="InterPro" id="IPR048024">
    <property type="entry name" value="Fxna-like_M28_dom"/>
</dbReference>
<proteinExistence type="inferred from homology"/>
<dbReference type="EnsemblMetazoa" id="OVOC10368.1">
    <property type="protein sequence ID" value="OVOC10368.1"/>
    <property type="gene ID" value="WBGene00247177"/>
</dbReference>
<dbReference type="PANTHER" id="PTHR12147">
    <property type="entry name" value="METALLOPEPTIDASE M28 FAMILY MEMBER"/>
    <property type="match status" value="1"/>
</dbReference>
<comment type="similarity">
    <text evidence="3">Belongs to the peptidase M28 family.</text>
</comment>
<dbReference type="SUPFAM" id="SSF53187">
    <property type="entry name" value="Zn-dependent exopeptidases"/>
    <property type="match status" value="1"/>
</dbReference>
<dbReference type="Proteomes" id="UP000024404">
    <property type="component" value="Unassembled WGS sequence"/>
</dbReference>
<feature type="transmembrane region" description="Helical" evidence="15">
    <location>
        <begin position="560"/>
        <end position="584"/>
    </location>
</feature>
<feature type="domain" description="Endoplasmic reticulum metallopeptidase 1-like C-terminal" evidence="17">
    <location>
        <begin position="663"/>
        <end position="877"/>
    </location>
</feature>